<keyword evidence="3" id="KW-1185">Reference proteome</keyword>
<protein>
    <submittedName>
        <fullName evidence="2">Dedicator of cytokinesis protein 9</fullName>
    </submittedName>
</protein>
<reference evidence="2 3" key="1">
    <citation type="submission" date="2019-03" db="EMBL/GenBank/DDBJ databases">
        <title>First draft genome of Liparis tanakae, snailfish: a comprehensive survey of snailfish specific genes.</title>
        <authorList>
            <person name="Kim W."/>
            <person name="Song I."/>
            <person name="Jeong J.-H."/>
            <person name="Kim D."/>
            <person name="Kim S."/>
            <person name="Ryu S."/>
            <person name="Song J.Y."/>
            <person name="Lee S.K."/>
        </authorList>
    </citation>
    <scope>NUCLEOTIDE SEQUENCE [LARGE SCALE GENOMIC DNA]</scope>
    <source>
        <tissue evidence="2">Muscle</tissue>
    </source>
</reference>
<name>A0A4Z2FNG2_9TELE</name>
<evidence type="ECO:0000313" key="2">
    <source>
        <dbReference type="EMBL" id="TNN42688.1"/>
    </source>
</evidence>
<organism evidence="2 3">
    <name type="scientific">Liparis tanakae</name>
    <name type="common">Tanaka's snailfish</name>
    <dbReference type="NCBI Taxonomy" id="230148"/>
    <lineage>
        <taxon>Eukaryota</taxon>
        <taxon>Metazoa</taxon>
        <taxon>Chordata</taxon>
        <taxon>Craniata</taxon>
        <taxon>Vertebrata</taxon>
        <taxon>Euteleostomi</taxon>
        <taxon>Actinopterygii</taxon>
        <taxon>Neopterygii</taxon>
        <taxon>Teleostei</taxon>
        <taxon>Neoteleostei</taxon>
        <taxon>Acanthomorphata</taxon>
        <taxon>Eupercaria</taxon>
        <taxon>Perciformes</taxon>
        <taxon>Cottioidei</taxon>
        <taxon>Cottales</taxon>
        <taxon>Liparidae</taxon>
        <taxon>Liparis</taxon>
    </lineage>
</organism>
<feature type="region of interest" description="Disordered" evidence="1">
    <location>
        <begin position="1"/>
        <end position="80"/>
    </location>
</feature>
<proteinExistence type="predicted"/>
<accession>A0A4Z2FNG2</accession>
<evidence type="ECO:0000256" key="1">
    <source>
        <dbReference type="SAM" id="MobiDB-lite"/>
    </source>
</evidence>
<gene>
    <name evidence="2" type="primary">DOCK9_3</name>
    <name evidence="2" type="ORF">EYF80_047118</name>
</gene>
<sequence length="80" mass="8718">MASAPPEARKFTRGLNKPGTAAELRQSVSEAVRTSVMMYSEPPVGGSSDARLHQDLHSNARAYDSPPNPILLHHPLKKSR</sequence>
<evidence type="ECO:0000313" key="3">
    <source>
        <dbReference type="Proteomes" id="UP000314294"/>
    </source>
</evidence>
<dbReference type="AlphaFoldDB" id="A0A4Z2FNG2"/>
<dbReference type="OrthoDB" id="47328at2759"/>
<dbReference type="Proteomes" id="UP000314294">
    <property type="component" value="Unassembled WGS sequence"/>
</dbReference>
<dbReference type="EMBL" id="SRLO01001019">
    <property type="protein sequence ID" value="TNN42688.1"/>
    <property type="molecule type" value="Genomic_DNA"/>
</dbReference>
<comment type="caution">
    <text evidence="2">The sequence shown here is derived from an EMBL/GenBank/DDBJ whole genome shotgun (WGS) entry which is preliminary data.</text>
</comment>